<reference evidence="2 3" key="1">
    <citation type="submission" date="2014-11" db="EMBL/GenBank/DDBJ databases">
        <authorList>
            <person name="Zhu J."/>
            <person name="Qi W."/>
            <person name="Song R."/>
        </authorList>
    </citation>
    <scope>NUCLEOTIDE SEQUENCE [LARGE SCALE GENOMIC DNA]</scope>
</reference>
<proteinExistence type="predicted"/>
<feature type="chain" id="PRO_5005191000" evidence="1">
    <location>
        <begin position="20"/>
        <end position="180"/>
    </location>
</feature>
<evidence type="ECO:0000313" key="2">
    <source>
        <dbReference type="EMBL" id="CEM37636.1"/>
    </source>
</evidence>
<accession>A0A0G4H274</accession>
<keyword evidence="3" id="KW-1185">Reference proteome</keyword>
<evidence type="ECO:0000256" key="1">
    <source>
        <dbReference type="SAM" id="SignalP"/>
    </source>
</evidence>
<dbReference type="Proteomes" id="UP000041254">
    <property type="component" value="Unassembled WGS sequence"/>
</dbReference>
<name>A0A0G4H274_VITBC</name>
<dbReference type="VEuPathDB" id="CryptoDB:Vbra_19339"/>
<dbReference type="InParanoid" id="A0A0G4H274"/>
<dbReference type="PhylomeDB" id="A0A0G4H274"/>
<protein>
    <submittedName>
        <fullName evidence="2">Uncharacterized protein</fullName>
    </submittedName>
</protein>
<dbReference type="AlphaFoldDB" id="A0A0G4H274"/>
<dbReference type="EMBL" id="CDMY01000947">
    <property type="protein sequence ID" value="CEM37636.1"/>
    <property type="molecule type" value="Genomic_DNA"/>
</dbReference>
<organism evidence="2 3">
    <name type="scientific">Vitrella brassicaformis (strain CCMP3155)</name>
    <dbReference type="NCBI Taxonomy" id="1169540"/>
    <lineage>
        <taxon>Eukaryota</taxon>
        <taxon>Sar</taxon>
        <taxon>Alveolata</taxon>
        <taxon>Colpodellida</taxon>
        <taxon>Vitrellaceae</taxon>
        <taxon>Vitrella</taxon>
    </lineage>
</organism>
<evidence type="ECO:0000313" key="3">
    <source>
        <dbReference type="Proteomes" id="UP000041254"/>
    </source>
</evidence>
<sequence length="180" mass="19923">MRLTFTFVAALSLAAAAAAVSSSAFPRAFLTPVAQRVGIAGKPNGLRIRHRPLQAVTPRFKLERGVEAFNDIGAILRRFLGKAGPSPTDEEVLQWLTDSEAILVQILQGKRPPGSDKDFEVFKAWVSAFYFNCVAQCLERGLDFSFRPEVFEYSYHVASAAMIDNGFEPSVEVRSRLTLR</sequence>
<keyword evidence="1" id="KW-0732">Signal</keyword>
<feature type="signal peptide" evidence="1">
    <location>
        <begin position="1"/>
        <end position="19"/>
    </location>
</feature>
<gene>
    <name evidence="2" type="ORF">Vbra_19339</name>
</gene>